<name>I9QVC3_HELPX</name>
<protein>
    <submittedName>
        <fullName evidence="1">Uncharacterized protein</fullName>
    </submittedName>
</protein>
<dbReference type="AlphaFoldDB" id="I9QVC3"/>
<reference evidence="1 2" key="1">
    <citation type="submission" date="2012-04" db="EMBL/GenBank/DDBJ databases">
        <title>Genome sequence of Helicobacter pylori NQ4044.</title>
        <authorList>
            <person name="Blanchard T.G."/>
            <person name="Czinn S.J."/>
            <person name="McCracken C."/>
            <person name="Abolude K."/>
            <person name="Maroo A."/>
            <person name="Santana-Cruz I."/>
            <person name="Tallon L.J."/>
            <person name="Ficke F.W.F."/>
        </authorList>
    </citation>
    <scope>NUCLEOTIDE SEQUENCE [LARGE SCALE GENOMIC DNA]</scope>
    <source>
        <strain evidence="1 2">NQ4044</strain>
    </source>
</reference>
<organism evidence="1 2">
    <name type="scientific">Helicobacter pylori NQ4044</name>
    <dbReference type="NCBI Taxonomy" id="992028"/>
    <lineage>
        <taxon>Bacteria</taxon>
        <taxon>Pseudomonadati</taxon>
        <taxon>Campylobacterota</taxon>
        <taxon>Epsilonproteobacteria</taxon>
        <taxon>Campylobacterales</taxon>
        <taxon>Helicobacteraceae</taxon>
        <taxon>Helicobacter</taxon>
    </lineage>
</organism>
<proteinExistence type="predicted"/>
<evidence type="ECO:0000313" key="2">
    <source>
        <dbReference type="Proteomes" id="UP000003026"/>
    </source>
</evidence>
<accession>I9QVC3</accession>
<dbReference type="EMBL" id="AKNW01000004">
    <property type="protein sequence ID" value="EJB37009.1"/>
    <property type="molecule type" value="Genomic_DNA"/>
</dbReference>
<gene>
    <name evidence="1" type="ORF">HPNQ4044_0696</name>
</gene>
<sequence>MTLKKHLIQLPHPFKSCFFKNSSKGFLNFSFLKTTFVFSFH</sequence>
<evidence type="ECO:0000313" key="1">
    <source>
        <dbReference type="EMBL" id="EJB37009.1"/>
    </source>
</evidence>
<dbReference type="PATRIC" id="fig|992028.3.peg.679"/>
<dbReference type="Proteomes" id="UP000003026">
    <property type="component" value="Unassembled WGS sequence"/>
</dbReference>
<comment type="caution">
    <text evidence="1">The sequence shown here is derived from an EMBL/GenBank/DDBJ whole genome shotgun (WGS) entry which is preliminary data.</text>
</comment>